<keyword evidence="10" id="KW-0833">Ubl conjugation pathway</keyword>
<evidence type="ECO:0000256" key="1">
    <source>
        <dbReference type="ARBA" id="ARBA00000900"/>
    </source>
</evidence>
<dbReference type="InterPro" id="IPR057992">
    <property type="entry name" value="TPR_SYVN1_N"/>
</dbReference>
<proteinExistence type="inferred from homology"/>
<feature type="compositionally biased region" description="Polar residues" evidence="16">
    <location>
        <begin position="369"/>
        <end position="395"/>
    </location>
</feature>
<evidence type="ECO:0000256" key="17">
    <source>
        <dbReference type="SAM" id="Phobius"/>
    </source>
</evidence>
<reference evidence="19" key="1">
    <citation type="submission" date="2022-07" db="EMBL/GenBank/DDBJ databases">
        <authorList>
            <person name="Trinca V."/>
            <person name="Uliana J.V.C."/>
            <person name="Torres T.T."/>
            <person name="Ward R.J."/>
            <person name="Monesi N."/>
        </authorList>
    </citation>
    <scope>NUCLEOTIDE SEQUENCE</scope>
    <source>
        <strain evidence="19">HSMRA1968</strain>
        <tissue evidence="19">Whole embryos</tissue>
    </source>
</reference>
<evidence type="ECO:0000256" key="13">
    <source>
        <dbReference type="ARBA" id="ARBA00022989"/>
    </source>
</evidence>
<dbReference type="InterPro" id="IPR013083">
    <property type="entry name" value="Znf_RING/FYVE/PHD"/>
</dbReference>
<dbReference type="Pfam" id="PF13639">
    <property type="entry name" value="zf-RING_2"/>
    <property type="match status" value="1"/>
</dbReference>
<dbReference type="OrthoDB" id="7759664at2759"/>
<keyword evidence="20" id="KW-1185">Reference proteome</keyword>
<dbReference type="InterPro" id="IPR058051">
    <property type="entry name" value="Znf_RING_synoviolin"/>
</dbReference>
<keyword evidence="8" id="KW-0479">Metal-binding</keyword>
<comment type="similarity">
    <text evidence="4">Belongs to the HRD1 family.</text>
</comment>
<evidence type="ECO:0000256" key="9">
    <source>
        <dbReference type="ARBA" id="ARBA00022771"/>
    </source>
</evidence>
<evidence type="ECO:0000256" key="14">
    <source>
        <dbReference type="ARBA" id="ARBA00023136"/>
    </source>
</evidence>
<dbReference type="PROSITE" id="PS50089">
    <property type="entry name" value="ZF_RING_2"/>
    <property type="match status" value="1"/>
</dbReference>
<dbReference type="SUPFAM" id="SSF57850">
    <property type="entry name" value="RING/U-box"/>
    <property type="match status" value="1"/>
</dbReference>
<dbReference type="GO" id="GO:0043161">
    <property type="term" value="P:proteasome-mediated ubiquitin-dependent protein catabolic process"/>
    <property type="evidence" value="ECO:0007669"/>
    <property type="project" value="TreeGrafter"/>
</dbReference>
<feature type="transmembrane region" description="Helical" evidence="17">
    <location>
        <begin position="103"/>
        <end position="130"/>
    </location>
</feature>
<dbReference type="AlphaFoldDB" id="A0A9Q0MSH2"/>
<feature type="domain" description="RING-type" evidence="18">
    <location>
        <begin position="183"/>
        <end position="222"/>
    </location>
</feature>
<dbReference type="InterPro" id="IPR050731">
    <property type="entry name" value="HRD1_E3_ubiq-ligases"/>
</dbReference>
<dbReference type="Gene3D" id="3.30.40.10">
    <property type="entry name" value="Zinc/RING finger domain, C3HC4 (zinc finger)"/>
    <property type="match status" value="1"/>
</dbReference>
<name>A0A9Q0MSH2_9DIPT</name>
<keyword evidence="11" id="KW-0256">Endoplasmic reticulum</keyword>
<feature type="region of interest" description="Disordered" evidence="16">
    <location>
        <begin position="369"/>
        <end position="401"/>
    </location>
</feature>
<gene>
    <name evidence="19" type="primary">sip3_0</name>
    <name evidence="19" type="ORF">Bhyg_15414</name>
</gene>
<dbReference type="SMART" id="SM00184">
    <property type="entry name" value="RING"/>
    <property type="match status" value="1"/>
</dbReference>
<protein>
    <recommendedName>
        <fullName evidence="5">RING-type E3 ubiquitin transferase</fullName>
        <ecNumber evidence="5">2.3.2.27</ecNumber>
    </recommendedName>
</protein>
<evidence type="ECO:0000256" key="2">
    <source>
        <dbReference type="ARBA" id="ARBA00004477"/>
    </source>
</evidence>
<evidence type="ECO:0000313" key="20">
    <source>
        <dbReference type="Proteomes" id="UP001151699"/>
    </source>
</evidence>
<evidence type="ECO:0000256" key="11">
    <source>
        <dbReference type="ARBA" id="ARBA00022824"/>
    </source>
</evidence>
<dbReference type="Proteomes" id="UP001151699">
    <property type="component" value="Chromosome C"/>
</dbReference>
<dbReference type="EC" id="2.3.2.27" evidence="5"/>
<keyword evidence="14 17" id="KW-0472">Membrane</keyword>
<keyword evidence="7 17" id="KW-0812">Transmembrane</keyword>
<evidence type="ECO:0000256" key="7">
    <source>
        <dbReference type="ARBA" id="ARBA00022692"/>
    </source>
</evidence>
<keyword evidence="12" id="KW-0862">Zinc</keyword>
<evidence type="ECO:0000313" key="19">
    <source>
        <dbReference type="EMBL" id="KAJ6636819.1"/>
    </source>
</evidence>
<keyword evidence="9 15" id="KW-0863">Zinc-finger</keyword>
<organism evidence="19 20">
    <name type="scientific">Pseudolycoriella hygida</name>
    <dbReference type="NCBI Taxonomy" id="35572"/>
    <lineage>
        <taxon>Eukaryota</taxon>
        <taxon>Metazoa</taxon>
        <taxon>Ecdysozoa</taxon>
        <taxon>Arthropoda</taxon>
        <taxon>Hexapoda</taxon>
        <taxon>Insecta</taxon>
        <taxon>Pterygota</taxon>
        <taxon>Neoptera</taxon>
        <taxon>Endopterygota</taxon>
        <taxon>Diptera</taxon>
        <taxon>Nematocera</taxon>
        <taxon>Sciaroidea</taxon>
        <taxon>Sciaridae</taxon>
        <taxon>Pseudolycoriella</taxon>
    </lineage>
</organism>
<evidence type="ECO:0000256" key="16">
    <source>
        <dbReference type="SAM" id="MobiDB-lite"/>
    </source>
</evidence>
<evidence type="ECO:0000256" key="8">
    <source>
        <dbReference type="ARBA" id="ARBA00022723"/>
    </source>
</evidence>
<comment type="pathway">
    <text evidence="3">Protein modification; protein ubiquitination.</text>
</comment>
<dbReference type="CDD" id="cd16479">
    <property type="entry name" value="RING-H2_synoviolin"/>
    <property type="match status" value="1"/>
</dbReference>
<dbReference type="EMBL" id="WJQU01000004">
    <property type="protein sequence ID" value="KAJ6636819.1"/>
    <property type="molecule type" value="Genomic_DNA"/>
</dbReference>
<evidence type="ECO:0000256" key="5">
    <source>
        <dbReference type="ARBA" id="ARBA00012483"/>
    </source>
</evidence>
<dbReference type="PANTHER" id="PTHR22763">
    <property type="entry name" value="RING ZINC FINGER PROTEIN"/>
    <property type="match status" value="1"/>
</dbReference>
<accession>A0A9Q0MSH2</accession>
<keyword evidence="13 17" id="KW-1133">Transmembrane helix</keyword>
<dbReference type="GO" id="GO:0061630">
    <property type="term" value="F:ubiquitin protein ligase activity"/>
    <property type="evidence" value="ECO:0007669"/>
    <property type="project" value="UniProtKB-EC"/>
</dbReference>
<feature type="transmembrane region" description="Helical" evidence="17">
    <location>
        <begin position="24"/>
        <end position="48"/>
    </location>
</feature>
<dbReference type="InterPro" id="IPR001841">
    <property type="entry name" value="Znf_RING"/>
</dbReference>
<evidence type="ECO:0000256" key="15">
    <source>
        <dbReference type="PROSITE-ProRule" id="PRU00175"/>
    </source>
</evidence>
<evidence type="ECO:0000256" key="6">
    <source>
        <dbReference type="ARBA" id="ARBA00022679"/>
    </source>
</evidence>
<dbReference type="FunFam" id="3.30.40.10:FF:000088">
    <property type="entry name" value="E3 ubiquitin-protein ligase synoviolin"/>
    <property type="match status" value="1"/>
</dbReference>
<evidence type="ECO:0000256" key="12">
    <source>
        <dbReference type="ARBA" id="ARBA00022833"/>
    </source>
</evidence>
<comment type="subcellular location">
    <subcellularLocation>
        <location evidence="2">Endoplasmic reticulum membrane</location>
        <topology evidence="2">Multi-pass membrane protein</topology>
    </subcellularLocation>
</comment>
<dbReference type="Pfam" id="PF25563">
    <property type="entry name" value="TPR_SYVN1_N"/>
    <property type="match status" value="1"/>
</dbReference>
<sequence>MSEAAISSTKSSAHRRQLMERSPIIGWLFHFRVSALLTVLGLLDYMMISHAYYSTIAKGATVQLVFGFEYAILITMVVNTMIKYILHGAEMRADSPWENKAVFLLYTELVVGLIRVVLYVLFVVIMVRIYTLPLFAFRPMYYTMRNFKKALNDVILSRRAINNMNTLYPDATAEELSQSDSICIICREDMVHSSKKLPCGHIFHTACLRSWFQRQQTCPTCRLNILRTTSRPATANVQNDPNVNPPNPVIPEANPNQAAPNNVPPAGLNPFANLVPPQGIIFPHPPQAFIPPFPMMPPFMMPPPMPPNLDTLTEEELKLLEGNEKKNVEARIKLLRNVQLMLDASFALMNQYSAISANLVANETNVAATSETTTAGKTAKVSSPTVDTNMPSTSADAKKRNQEDLIKIEDLGSDDQDEIINANFTETSETNELRRRRLQKFQQTEQKNE</sequence>
<dbReference type="GO" id="GO:0008270">
    <property type="term" value="F:zinc ion binding"/>
    <property type="evidence" value="ECO:0007669"/>
    <property type="project" value="UniProtKB-KW"/>
</dbReference>
<dbReference type="GO" id="GO:0005789">
    <property type="term" value="C:endoplasmic reticulum membrane"/>
    <property type="evidence" value="ECO:0007669"/>
    <property type="project" value="UniProtKB-SubCell"/>
</dbReference>
<evidence type="ECO:0000256" key="4">
    <source>
        <dbReference type="ARBA" id="ARBA00010089"/>
    </source>
</evidence>
<dbReference type="PANTHER" id="PTHR22763:SF184">
    <property type="entry name" value="E3 UBIQUITIN-PROTEIN LIGASE SYNOVIOLIN"/>
    <property type="match status" value="1"/>
</dbReference>
<evidence type="ECO:0000256" key="10">
    <source>
        <dbReference type="ARBA" id="ARBA00022786"/>
    </source>
</evidence>
<comment type="catalytic activity">
    <reaction evidence="1">
        <text>S-ubiquitinyl-[E2 ubiquitin-conjugating enzyme]-L-cysteine + [acceptor protein]-L-lysine = [E2 ubiquitin-conjugating enzyme]-L-cysteine + N(6)-ubiquitinyl-[acceptor protein]-L-lysine.</text>
        <dbReference type="EC" id="2.3.2.27"/>
    </reaction>
</comment>
<evidence type="ECO:0000256" key="3">
    <source>
        <dbReference type="ARBA" id="ARBA00004906"/>
    </source>
</evidence>
<keyword evidence="6" id="KW-0808">Transferase</keyword>
<comment type="caution">
    <text evidence="19">The sequence shown here is derived from an EMBL/GenBank/DDBJ whole genome shotgun (WGS) entry which is preliminary data.</text>
</comment>
<feature type="transmembrane region" description="Helical" evidence="17">
    <location>
        <begin position="60"/>
        <end position="82"/>
    </location>
</feature>
<dbReference type="GO" id="GO:0036503">
    <property type="term" value="P:ERAD pathway"/>
    <property type="evidence" value="ECO:0007669"/>
    <property type="project" value="TreeGrafter"/>
</dbReference>
<evidence type="ECO:0000259" key="18">
    <source>
        <dbReference type="PROSITE" id="PS50089"/>
    </source>
</evidence>